<feature type="region of interest" description="Disordered" evidence="1">
    <location>
        <begin position="30"/>
        <end position="52"/>
    </location>
</feature>
<feature type="compositionally biased region" description="Low complexity" evidence="1">
    <location>
        <begin position="33"/>
        <end position="44"/>
    </location>
</feature>
<dbReference type="AlphaFoldDB" id="A0A6H5I1I5"/>
<accession>A0A6H5I1I5</accession>
<sequence length="125" mass="14550">MNLMRFNRFLLSKSIILTSERGEKTWKNYFRPSSSSRVSHQQQVDRPPTARGKLRRQSVRGCLSCCPIVWPGRIDQQCCLPLSSAPSREILFTEIRDDQRRRSIMAEFNELLPQQTPGKCRPVRS</sequence>
<dbReference type="EMBL" id="CADCXV010000470">
    <property type="protein sequence ID" value="CAB0030400.1"/>
    <property type="molecule type" value="Genomic_DNA"/>
</dbReference>
<name>A0A6H5I1I5_9HYME</name>
<keyword evidence="3" id="KW-1185">Reference proteome</keyword>
<reference evidence="2 3" key="1">
    <citation type="submission" date="2020-02" db="EMBL/GenBank/DDBJ databases">
        <authorList>
            <person name="Ferguson B K."/>
        </authorList>
    </citation>
    <scope>NUCLEOTIDE SEQUENCE [LARGE SCALE GENOMIC DNA]</scope>
</reference>
<gene>
    <name evidence="2" type="ORF">TBRA_LOCUS2402</name>
</gene>
<evidence type="ECO:0000256" key="1">
    <source>
        <dbReference type="SAM" id="MobiDB-lite"/>
    </source>
</evidence>
<dbReference type="Proteomes" id="UP000479190">
    <property type="component" value="Unassembled WGS sequence"/>
</dbReference>
<evidence type="ECO:0000313" key="3">
    <source>
        <dbReference type="Proteomes" id="UP000479190"/>
    </source>
</evidence>
<proteinExistence type="predicted"/>
<evidence type="ECO:0000313" key="2">
    <source>
        <dbReference type="EMBL" id="CAB0030400.1"/>
    </source>
</evidence>
<organism evidence="2 3">
    <name type="scientific">Trichogramma brassicae</name>
    <dbReference type="NCBI Taxonomy" id="86971"/>
    <lineage>
        <taxon>Eukaryota</taxon>
        <taxon>Metazoa</taxon>
        <taxon>Ecdysozoa</taxon>
        <taxon>Arthropoda</taxon>
        <taxon>Hexapoda</taxon>
        <taxon>Insecta</taxon>
        <taxon>Pterygota</taxon>
        <taxon>Neoptera</taxon>
        <taxon>Endopterygota</taxon>
        <taxon>Hymenoptera</taxon>
        <taxon>Apocrita</taxon>
        <taxon>Proctotrupomorpha</taxon>
        <taxon>Chalcidoidea</taxon>
        <taxon>Trichogrammatidae</taxon>
        <taxon>Trichogramma</taxon>
    </lineage>
</organism>
<protein>
    <submittedName>
        <fullName evidence="2">Uncharacterized protein</fullName>
    </submittedName>
</protein>